<keyword evidence="3" id="KW-0677">Repeat</keyword>
<evidence type="ECO:0000256" key="3">
    <source>
        <dbReference type="ARBA" id="ARBA00022737"/>
    </source>
</evidence>
<gene>
    <name evidence="7" type="ORF">DERP_014368</name>
</gene>
<dbReference type="PANTHER" id="PTHR22845">
    <property type="entry name" value="APOPTOTIC PROTEASE-ACTIVATING FACTOR 1"/>
    <property type="match status" value="1"/>
</dbReference>
<dbReference type="PROSITE" id="PS50082">
    <property type="entry name" value="WD_REPEATS_2"/>
    <property type="match status" value="1"/>
</dbReference>
<evidence type="ECO:0000313" key="7">
    <source>
        <dbReference type="EMBL" id="KAH9414149.1"/>
    </source>
</evidence>
<evidence type="ECO:0000256" key="2">
    <source>
        <dbReference type="ARBA" id="ARBA00022703"/>
    </source>
</evidence>
<organism evidence="7 8">
    <name type="scientific">Dermatophagoides pteronyssinus</name>
    <name type="common">European house dust mite</name>
    <dbReference type="NCBI Taxonomy" id="6956"/>
    <lineage>
        <taxon>Eukaryota</taxon>
        <taxon>Metazoa</taxon>
        <taxon>Ecdysozoa</taxon>
        <taxon>Arthropoda</taxon>
        <taxon>Chelicerata</taxon>
        <taxon>Arachnida</taxon>
        <taxon>Acari</taxon>
        <taxon>Acariformes</taxon>
        <taxon>Sarcoptiformes</taxon>
        <taxon>Astigmata</taxon>
        <taxon>Psoroptidia</taxon>
        <taxon>Analgoidea</taxon>
        <taxon>Pyroglyphidae</taxon>
        <taxon>Dermatophagoidinae</taxon>
        <taxon>Dermatophagoides</taxon>
    </lineage>
</organism>
<feature type="domain" description="NB-ARC" evidence="5">
    <location>
        <begin position="207"/>
        <end position="391"/>
    </location>
</feature>
<comment type="caution">
    <text evidence="7">The sequence shown here is derived from an EMBL/GenBank/DDBJ whole genome shotgun (WGS) entry which is preliminary data.</text>
</comment>
<feature type="domain" description="APAF-1 helical" evidence="6">
    <location>
        <begin position="555"/>
        <end position="687"/>
    </location>
</feature>
<dbReference type="InterPro" id="IPR002182">
    <property type="entry name" value="NB-ARC"/>
</dbReference>
<evidence type="ECO:0000256" key="1">
    <source>
        <dbReference type="ARBA" id="ARBA00022574"/>
    </source>
</evidence>
<dbReference type="Pfam" id="PF00400">
    <property type="entry name" value="WD40"/>
    <property type="match status" value="1"/>
</dbReference>
<accession>A0ABQ8IV07</accession>
<dbReference type="PANTHER" id="PTHR22845:SF5">
    <property type="entry name" value="APOPTOTIC PROTEASE-ACTIVATING FACTOR 1"/>
    <property type="match status" value="1"/>
</dbReference>
<dbReference type="SUPFAM" id="SSF52540">
    <property type="entry name" value="P-loop containing nucleoside triphosphate hydrolases"/>
    <property type="match status" value="1"/>
</dbReference>
<proteinExistence type="predicted"/>
<dbReference type="SUPFAM" id="SSF50978">
    <property type="entry name" value="WD40 repeat-like"/>
    <property type="match status" value="2"/>
</dbReference>
<protein>
    <recommendedName>
        <fullName evidence="9">Apoptotic protease-activating factor 1-like</fullName>
    </recommendedName>
</protein>
<dbReference type="InterPro" id="IPR036322">
    <property type="entry name" value="WD40_repeat_dom_sf"/>
</dbReference>
<dbReference type="Gene3D" id="1.25.40.370">
    <property type="match status" value="1"/>
</dbReference>
<evidence type="ECO:0000313" key="8">
    <source>
        <dbReference type="Proteomes" id="UP000887458"/>
    </source>
</evidence>
<dbReference type="Gene3D" id="1.10.10.10">
    <property type="entry name" value="Winged helix-like DNA-binding domain superfamily/Winged helix DNA-binding domain"/>
    <property type="match status" value="1"/>
</dbReference>
<dbReference type="Gene3D" id="3.40.50.300">
    <property type="entry name" value="P-loop containing nucleotide triphosphate hydrolases"/>
    <property type="match status" value="1"/>
</dbReference>
<dbReference type="Pfam" id="PF00931">
    <property type="entry name" value="NB-ARC"/>
    <property type="match status" value="1"/>
</dbReference>
<evidence type="ECO:0000259" key="6">
    <source>
        <dbReference type="Pfam" id="PF17908"/>
    </source>
</evidence>
<dbReference type="InterPro" id="IPR041452">
    <property type="entry name" value="APAF1_C"/>
</dbReference>
<dbReference type="InterPro" id="IPR001680">
    <property type="entry name" value="WD40_rpt"/>
</dbReference>
<sequence>MPDLRQATGEDDDDDLNVFSSTEIKDNVVHEEKNNINGQLKPSFSPSSFLMNENLIDLITIEKFWNKQRRSFEKEIFPDFFIIALVKFNIFNDDDQINYQQIRSSCDLDNPKDRISNYKKLNDWIFDQLLDKIRCDFKILAQIIEALRYDDWYVSLAESWQQQLQRKCQQVNNEKSLQSSKLTDSKKLLINFPQPISYKIDLQSKRNEINSHLNEIIKNGKGWIVIYGRKGSGKTVLAESSLSRYDFSDLTDGIYWITIGNLTITDNENMDHEEMLRQELYHRLELLYESIEYFHKTNRPKPERLDNLVLKLNFHFNDHPKSLLVLDDVQSSEIFQYLKFNIPVVITTFNRSVIPNELENVRFVPTVDSKGNVLSIDECYILLKKCINNSKLSHESYSLENIHLSRLFESLAGFPYCIPLIANHFNLFLTDDFTKNETNERLEKLCKDLFETLSSEKNSFPNLDKFLDKTIETMSDKKLVDCFYDFGIFPEPVSFDVLKIIWGTNKHMTANYLDQLFQRSLIIKHTSNVITSQLFTVHDLTASYLMRKLSEKEQLKERHEKLIDSILKDCCQSSTSLDFDLSRLPDDRYIHRCLSYHIYSSGRFDLFVKIFLDLNFLQKKIRFVGPSHVLSDFHNYGRYCRSESKNLIVFQKFIASNTDICDPKVDLLQVALCQSNDSIVYNEARRLIHLNSNFYFDWCNKKNFVLENQHKTMSFKCLPDTTFAALSPDCHSIVTVNDRQINLWNANTGENICSEQNHNQTINHCIFSTDGQFALTTSDDGTAIVWQMTGRLITNSNLEMVSDNDHFEGRRRHNSAKNICLFCYKIIVPNSSKYKTDSTIGEKPSSHALKCGDISSDNRYLLLGTNNGFVYIFSLDGNSLYSSSNIDNLQSDVTCCSFSSDVRYFLFLMQEKVYVYSTNIISNNNANHYPNMIKPSLYQTLEHNQVAHNAVFNLKPKSNKITIFTSSDKNILEWHIKQSKFSQLYRKKKMEEKDCSFRYLLPEKAPGYISICAVSSDGKQIAGFETTRNEIYLWKRKHQHTINCFHTLSSIVTLTFSMNERCLFTLNSRNEIAFWDLGQVGFPPITSVVELKEDFAAIYDESILSVLTIDKKGFLRLFHDKYGDEDKKFKENLKQKLDEFFSAKNGDEVNNNYQHLLQPITNILCCDISKKNRSIFGTNCGRIFYYDNSQGQLISYRYDYEEIIECRFLPETNDDDTIRLIAISKKSINQYRIDNEIDQLIHYHTYNSSIILAENTSFESIRFISSKLMIILTDDSDFIIFNFDSLEEIFCIPNSRFRSKITNIDSCLLDDCHLIAISLAQHRFGCLTITTDTNEISLQFWSTMKNETPRCCRVCSEFIVIGCDNGNIYLYDWQQLEDKKPFPKWEVQHSQDLWITHLDISNDKRFIISAADSIKLWLSIDGTLLQTFITHGKVSRLFVHYVNNLNLNDSEYFSSKNHNNNGYNSNDEHQLSENGDQINHEITSPIYDELNLNITIAAITDTKSLYILQNYRLNNCEN</sequence>
<feature type="repeat" description="WD" evidence="4">
    <location>
        <begin position="755"/>
        <end position="788"/>
    </location>
</feature>
<reference evidence="7 8" key="1">
    <citation type="journal article" date="2018" name="J. Allergy Clin. Immunol.">
        <title>High-quality assembly of Dermatophagoides pteronyssinus genome and transcriptome reveals a wide range of novel allergens.</title>
        <authorList>
            <person name="Liu X.Y."/>
            <person name="Yang K.Y."/>
            <person name="Wang M.Q."/>
            <person name="Kwok J.S."/>
            <person name="Zeng X."/>
            <person name="Yang Z."/>
            <person name="Xiao X.J."/>
            <person name="Lau C.P."/>
            <person name="Li Y."/>
            <person name="Huang Z.M."/>
            <person name="Ba J.G."/>
            <person name="Yim A.K."/>
            <person name="Ouyang C.Y."/>
            <person name="Ngai S.M."/>
            <person name="Chan T.F."/>
            <person name="Leung E.L."/>
            <person name="Liu L."/>
            <person name="Liu Z.G."/>
            <person name="Tsui S.K."/>
        </authorList>
    </citation>
    <scope>NUCLEOTIDE SEQUENCE [LARGE SCALE GENOMIC DNA]</scope>
    <source>
        <strain evidence="7">Derp</strain>
    </source>
</reference>
<dbReference type="Pfam" id="PF17908">
    <property type="entry name" value="APAF1_C"/>
    <property type="match status" value="1"/>
</dbReference>
<keyword evidence="2" id="KW-0053">Apoptosis</keyword>
<evidence type="ECO:0008006" key="9">
    <source>
        <dbReference type="Google" id="ProtNLM"/>
    </source>
</evidence>
<dbReference type="InterPro" id="IPR036388">
    <property type="entry name" value="WH-like_DNA-bd_sf"/>
</dbReference>
<dbReference type="SMART" id="SM00320">
    <property type="entry name" value="WD40"/>
    <property type="match status" value="6"/>
</dbReference>
<keyword evidence="8" id="KW-1185">Reference proteome</keyword>
<dbReference type="Proteomes" id="UP000887458">
    <property type="component" value="Unassembled WGS sequence"/>
</dbReference>
<dbReference type="InterPro" id="IPR015943">
    <property type="entry name" value="WD40/YVTN_repeat-like_dom_sf"/>
</dbReference>
<dbReference type="EMBL" id="NJHN03000113">
    <property type="protein sequence ID" value="KAH9414149.1"/>
    <property type="molecule type" value="Genomic_DNA"/>
</dbReference>
<dbReference type="Gene3D" id="2.130.10.10">
    <property type="entry name" value="YVTN repeat-like/Quinoprotein amine dehydrogenase"/>
    <property type="match status" value="4"/>
</dbReference>
<evidence type="ECO:0000259" key="5">
    <source>
        <dbReference type="Pfam" id="PF00931"/>
    </source>
</evidence>
<name>A0ABQ8IV07_DERPT</name>
<reference evidence="7 8" key="2">
    <citation type="journal article" date="2022" name="Mol. Biol. Evol.">
        <title>Comparative Genomics Reveals Insights into the Divergent Evolution of Astigmatic Mites and Household Pest Adaptations.</title>
        <authorList>
            <person name="Xiong Q."/>
            <person name="Wan A.T."/>
            <person name="Liu X."/>
            <person name="Fung C.S."/>
            <person name="Xiao X."/>
            <person name="Malainual N."/>
            <person name="Hou J."/>
            <person name="Wang L."/>
            <person name="Wang M."/>
            <person name="Yang K.Y."/>
            <person name="Cui Y."/>
            <person name="Leung E.L."/>
            <person name="Nong W."/>
            <person name="Shin S.K."/>
            <person name="Au S.W."/>
            <person name="Jeong K.Y."/>
            <person name="Chew F.T."/>
            <person name="Hui J.H."/>
            <person name="Leung T.F."/>
            <person name="Tungtrongchitr A."/>
            <person name="Zhong N."/>
            <person name="Liu Z."/>
            <person name="Tsui S.K."/>
        </authorList>
    </citation>
    <scope>NUCLEOTIDE SEQUENCE [LARGE SCALE GENOMIC DNA]</scope>
    <source>
        <strain evidence="7">Derp</strain>
    </source>
</reference>
<evidence type="ECO:0000256" key="4">
    <source>
        <dbReference type="PROSITE-ProRule" id="PRU00221"/>
    </source>
</evidence>
<dbReference type="InterPro" id="IPR027417">
    <property type="entry name" value="P-loop_NTPase"/>
</dbReference>
<keyword evidence="1 4" id="KW-0853">WD repeat</keyword>